<evidence type="ECO:0000313" key="3">
    <source>
        <dbReference type="EMBL" id="GFD54659.1"/>
    </source>
</evidence>
<dbReference type="Gene3D" id="1.25.10.10">
    <property type="entry name" value="Leucine-rich Repeat Variant"/>
    <property type="match status" value="1"/>
</dbReference>
<sequence length="94" mass="10692">MLTLSKHNDERRRARADMHLAKFFAETDVDFSRYYPDLIRALLVSFDDSDKEVVKAAWTALSTLTSKRLKKEEMESLVISTRQTLSQVGVAGAN</sequence>
<dbReference type="InterPro" id="IPR011989">
    <property type="entry name" value="ARM-like"/>
</dbReference>
<evidence type="ECO:0000256" key="1">
    <source>
        <dbReference type="ARBA" id="ARBA00022737"/>
    </source>
</evidence>
<dbReference type="GO" id="GO:0006417">
    <property type="term" value="P:regulation of translation"/>
    <property type="evidence" value="ECO:0007669"/>
    <property type="project" value="TreeGrafter"/>
</dbReference>
<dbReference type="GO" id="GO:0034198">
    <property type="term" value="P:cellular response to amino acid starvation"/>
    <property type="evidence" value="ECO:0007669"/>
    <property type="project" value="TreeGrafter"/>
</dbReference>
<dbReference type="Pfam" id="PF23271">
    <property type="entry name" value="HEAT_GCN1"/>
    <property type="match status" value="1"/>
</dbReference>
<dbReference type="InterPro" id="IPR016024">
    <property type="entry name" value="ARM-type_fold"/>
</dbReference>
<name>A0A699X571_TANCI</name>
<dbReference type="SUPFAM" id="SSF48371">
    <property type="entry name" value="ARM repeat"/>
    <property type="match status" value="1"/>
</dbReference>
<reference evidence="3" key="1">
    <citation type="journal article" date="2019" name="Sci. Rep.">
        <title>Draft genome of Tanacetum cinerariifolium, the natural source of mosquito coil.</title>
        <authorList>
            <person name="Yamashiro T."/>
            <person name="Shiraishi A."/>
            <person name="Satake H."/>
            <person name="Nakayama K."/>
        </authorList>
    </citation>
    <scope>NUCLEOTIDE SEQUENCE</scope>
</reference>
<proteinExistence type="predicted"/>
<dbReference type="PANTHER" id="PTHR23346">
    <property type="entry name" value="TRANSLATIONAL ACTIVATOR GCN1-RELATED"/>
    <property type="match status" value="1"/>
</dbReference>
<dbReference type="GO" id="GO:0019887">
    <property type="term" value="F:protein kinase regulator activity"/>
    <property type="evidence" value="ECO:0007669"/>
    <property type="project" value="TreeGrafter"/>
</dbReference>
<comment type="caution">
    <text evidence="3">The sequence shown here is derived from an EMBL/GenBank/DDBJ whole genome shotgun (WGS) entry which is preliminary data.</text>
</comment>
<protein>
    <recommendedName>
        <fullName evidence="2">Stalled ribosome sensor GCN1-like HEAT repeats region domain-containing protein</fullName>
    </recommendedName>
</protein>
<gene>
    <name evidence="3" type="ORF">Tci_926628</name>
</gene>
<dbReference type="InterPro" id="IPR057546">
    <property type="entry name" value="HEAT_GCN1"/>
</dbReference>
<dbReference type="AlphaFoldDB" id="A0A699X571"/>
<dbReference type="EMBL" id="BKCJ011808534">
    <property type="protein sequence ID" value="GFD54659.1"/>
    <property type="molecule type" value="Genomic_DNA"/>
</dbReference>
<keyword evidence="1" id="KW-0677">Repeat</keyword>
<dbReference type="GO" id="GO:0005829">
    <property type="term" value="C:cytosol"/>
    <property type="evidence" value="ECO:0007669"/>
    <property type="project" value="TreeGrafter"/>
</dbReference>
<dbReference type="PANTHER" id="PTHR23346:SF7">
    <property type="entry name" value="STALLED RIBOSOME SENSOR GCN1"/>
    <property type="match status" value="1"/>
</dbReference>
<feature type="domain" description="Stalled ribosome sensor GCN1-like HEAT repeats region" evidence="2">
    <location>
        <begin position="1"/>
        <end position="89"/>
    </location>
</feature>
<evidence type="ECO:0000259" key="2">
    <source>
        <dbReference type="Pfam" id="PF23271"/>
    </source>
</evidence>
<feature type="non-terminal residue" evidence="3">
    <location>
        <position position="94"/>
    </location>
</feature>
<organism evidence="3">
    <name type="scientific">Tanacetum cinerariifolium</name>
    <name type="common">Dalmatian daisy</name>
    <name type="synonym">Chrysanthemum cinerariifolium</name>
    <dbReference type="NCBI Taxonomy" id="118510"/>
    <lineage>
        <taxon>Eukaryota</taxon>
        <taxon>Viridiplantae</taxon>
        <taxon>Streptophyta</taxon>
        <taxon>Embryophyta</taxon>
        <taxon>Tracheophyta</taxon>
        <taxon>Spermatophyta</taxon>
        <taxon>Magnoliopsida</taxon>
        <taxon>eudicotyledons</taxon>
        <taxon>Gunneridae</taxon>
        <taxon>Pentapetalae</taxon>
        <taxon>asterids</taxon>
        <taxon>campanulids</taxon>
        <taxon>Asterales</taxon>
        <taxon>Asteraceae</taxon>
        <taxon>Asteroideae</taxon>
        <taxon>Anthemideae</taxon>
        <taxon>Anthemidinae</taxon>
        <taxon>Tanacetum</taxon>
    </lineage>
</organism>
<accession>A0A699X571</accession>